<dbReference type="InterPro" id="IPR018551">
    <property type="entry name" value="DUF2007"/>
</dbReference>
<evidence type="ECO:0000313" key="3">
    <source>
        <dbReference type="Proteomes" id="UP001597101"/>
    </source>
</evidence>
<reference evidence="3" key="1">
    <citation type="journal article" date="2019" name="Int. J. Syst. Evol. Microbiol.">
        <title>The Global Catalogue of Microorganisms (GCM) 10K type strain sequencing project: providing services to taxonomists for standard genome sequencing and annotation.</title>
        <authorList>
            <consortium name="The Broad Institute Genomics Platform"/>
            <consortium name="The Broad Institute Genome Sequencing Center for Infectious Disease"/>
            <person name="Wu L."/>
            <person name="Ma J."/>
        </authorList>
    </citation>
    <scope>NUCLEOTIDE SEQUENCE [LARGE SCALE GENOMIC DNA]</scope>
    <source>
        <strain evidence="3">CCUG 60023</strain>
    </source>
</reference>
<dbReference type="InterPro" id="IPR011322">
    <property type="entry name" value="N-reg_PII-like_a/b"/>
</dbReference>
<gene>
    <name evidence="2" type="ORF">ACFQ14_06200</name>
</gene>
<dbReference type="SUPFAM" id="SSF54913">
    <property type="entry name" value="GlnB-like"/>
    <property type="match status" value="1"/>
</dbReference>
<feature type="domain" description="DUF2007" evidence="1">
    <location>
        <begin position="26"/>
        <end position="90"/>
    </location>
</feature>
<keyword evidence="3" id="KW-1185">Reference proteome</keyword>
<dbReference type="RefSeq" id="WP_377211830.1">
    <property type="nucleotide sequence ID" value="NZ_JBHTJV010000003.1"/>
</dbReference>
<comment type="caution">
    <text evidence="2">The sequence shown here is derived from an EMBL/GenBank/DDBJ whole genome shotgun (WGS) entry which is preliminary data.</text>
</comment>
<dbReference type="Proteomes" id="UP001597101">
    <property type="component" value="Unassembled WGS sequence"/>
</dbReference>
<evidence type="ECO:0000313" key="2">
    <source>
        <dbReference type="EMBL" id="MFD0915994.1"/>
    </source>
</evidence>
<dbReference type="EMBL" id="JBHTJV010000003">
    <property type="protein sequence ID" value="MFD0915994.1"/>
    <property type="molecule type" value="Genomic_DNA"/>
</dbReference>
<proteinExistence type="predicted"/>
<name>A0ABW3FDJ9_9HYPH</name>
<sequence>MNFSSLPVIGRLCGSFVPFQALDRGMEELLRTNNPVTISFVQSLLNDEGIMHFVADQHMSILEGSVGILAKRVMVGTDEIHNARRLLKENGLGDELPEKLVRPV</sequence>
<organism evidence="2 3">
    <name type="scientific">Pseudahrensia aquimaris</name>
    <dbReference type="NCBI Taxonomy" id="744461"/>
    <lineage>
        <taxon>Bacteria</taxon>
        <taxon>Pseudomonadati</taxon>
        <taxon>Pseudomonadota</taxon>
        <taxon>Alphaproteobacteria</taxon>
        <taxon>Hyphomicrobiales</taxon>
        <taxon>Ahrensiaceae</taxon>
        <taxon>Pseudahrensia</taxon>
    </lineage>
</organism>
<protein>
    <submittedName>
        <fullName evidence="2">DUF2007 domain-containing protein</fullName>
    </submittedName>
</protein>
<dbReference type="Pfam" id="PF09413">
    <property type="entry name" value="DUF2007"/>
    <property type="match status" value="1"/>
</dbReference>
<dbReference type="Gene3D" id="3.30.70.790">
    <property type="entry name" value="UreE, C-terminal domain"/>
    <property type="match status" value="1"/>
</dbReference>
<evidence type="ECO:0000259" key="1">
    <source>
        <dbReference type="Pfam" id="PF09413"/>
    </source>
</evidence>
<accession>A0ABW3FDJ9</accession>